<protein>
    <submittedName>
        <fullName evidence="1">Uncharacterized protein</fullName>
    </submittedName>
</protein>
<dbReference type="EMBL" id="FUIE01000049">
    <property type="protein sequence ID" value="SJM63415.1"/>
    <property type="molecule type" value="Genomic_DNA"/>
</dbReference>
<dbReference type="AlphaFoldDB" id="A0A1R4G5Q3"/>
<dbReference type="Proteomes" id="UP000195766">
    <property type="component" value="Unassembled WGS sequence"/>
</dbReference>
<reference evidence="1 2" key="1">
    <citation type="submission" date="2017-02" db="EMBL/GenBank/DDBJ databases">
        <authorList>
            <person name="Peterson S.W."/>
        </authorList>
    </citation>
    <scope>NUCLEOTIDE SEQUENCE [LARGE SCALE GENOMIC DNA]</scope>
    <source>
        <strain evidence="1 2">3F5N</strain>
    </source>
</reference>
<accession>A0A1R4G5Q3</accession>
<organism evidence="1 2">
    <name type="scientific">Brevundimonas diminuta 3F5N</name>
    <dbReference type="NCBI Taxonomy" id="1255603"/>
    <lineage>
        <taxon>Bacteria</taxon>
        <taxon>Pseudomonadati</taxon>
        <taxon>Pseudomonadota</taxon>
        <taxon>Alphaproteobacteria</taxon>
        <taxon>Caulobacterales</taxon>
        <taxon>Caulobacteraceae</taxon>
        <taxon>Brevundimonas</taxon>
    </lineage>
</organism>
<evidence type="ECO:0000313" key="1">
    <source>
        <dbReference type="EMBL" id="SJM63415.1"/>
    </source>
</evidence>
<evidence type="ECO:0000313" key="2">
    <source>
        <dbReference type="Proteomes" id="UP000195766"/>
    </source>
</evidence>
<gene>
    <name evidence="1" type="ORF">FM111_09590</name>
</gene>
<proteinExistence type="predicted"/>
<sequence>MRKYALAEAESLIDWLKPQVDAHDNIPLDDPINFDSSSKRFSATRQRMV</sequence>
<name>A0A1R4G5Q3_BREDI</name>